<feature type="domain" description="Major facilitator superfamily (MFS) profile" evidence="7">
    <location>
        <begin position="72"/>
        <end position="577"/>
    </location>
</feature>
<keyword evidence="4 6" id="KW-0472">Membrane</keyword>
<feature type="transmembrane region" description="Helical" evidence="6">
    <location>
        <begin position="551"/>
        <end position="572"/>
    </location>
</feature>
<evidence type="ECO:0000256" key="1">
    <source>
        <dbReference type="ARBA" id="ARBA00004141"/>
    </source>
</evidence>
<dbReference type="Pfam" id="PF07690">
    <property type="entry name" value="MFS_1"/>
    <property type="match status" value="1"/>
</dbReference>
<dbReference type="PANTHER" id="PTHR23501:SF78">
    <property type="entry name" value="MAJOR FACILITATOR SUPERFAMILY (MFS) PROFILE DOMAIN-CONTAINING PROTEIN-RELATED"/>
    <property type="match status" value="1"/>
</dbReference>
<feature type="transmembrane region" description="Helical" evidence="6">
    <location>
        <begin position="374"/>
        <end position="395"/>
    </location>
</feature>
<keyword evidence="3 6" id="KW-1133">Transmembrane helix</keyword>
<feature type="region of interest" description="Disordered" evidence="5">
    <location>
        <begin position="582"/>
        <end position="617"/>
    </location>
</feature>
<dbReference type="SUPFAM" id="SSF103473">
    <property type="entry name" value="MFS general substrate transporter"/>
    <property type="match status" value="1"/>
</dbReference>
<dbReference type="InterPro" id="IPR036259">
    <property type="entry name" value="MFS_trans_sf"/>
</dbReference>
<dbReference type="OrthoDB" id="6770063at2759"/>
<evidence type="ECO:0000256" key="4">
    <source>
        <dbReference type="ARBA" id="ARBA00023136"/>
    </source>
</evidence>
<dbReference type="GO" id="GO:0022857">
    <property type="term" value="F:transmembrane transporter activity"/>
    <property type="evidence" value="ECO:0007669"/>
    <property type="project" value="InterPro"/>
</dbReference>
<evidence type="ECO:0000256" key="6">
    <source>
        <dbReference type="SAM" id="Phobius"/>
    </source>
</evidence>
<name>A0A2B7Y368_9EURO</name>
<protein>
    <recommendedName>
        <fullName evidence="7">Major facilitator superfamily (MFS) profile domain-containing protein</fullName>
    </recommendedName>
</protein>
<keyword evidence="2 6" id="KW-0812">Transmembrane</keyword>
<feature type="transmembrane region" description="Helical" evidence="6">
    <location>
        <begin position="268"/>
        <end position="291"/>
    </location>
</feature>
<dbReference type="PROSITE" id="PS50850">
    <property type="entry name" value="MFS"/>
    <property type="match status" value="1"/>
</dbReference>
<dbReference type="AlphaFoldDB" id="A0A2B7Y368"/>
<feature type="transmembrane region" description="Helical" evidence="6">
    <location>
        <begin position="227"/>
        <end position="247"/>
    </location>
</feature>
<accession>A0A2B7Y368</accession>
<evidence type="ECO:0000256" key="5">
    <source>
        <dbReference type="SAM" id="MobiDB-lite"/>
    </source>
</evidence>
<evidence type="ECO:0000256" key="2">
    <source>
        <dbReference type="ARBA" id="ARBA00022692"/>
    </source>
</evidence>
<proteinExistence type="predicted"/>
<feature type="transmembrane region" description="Helical" evidence="6">
    <location>
        <begin position="334"/>
        <end position="354"/>
    </location>
</feature>
<evidence type="ECO:0000313" key="8">
    <source>
        <dbReference type="EMBL" id="PGH15473.1"/>
    </source>
</evidence>
<evidence type="ECO:0000313" key="9">
    <source>
        <dbReference type="Proteomes" id="UP000223968"/>
    </source>
</evidence>
<feature type="region of interest" description="Disordered" evidence="5">
    <location>
        <begin position="37"/>
        <end position="56"/>
    </location>
</feature>
<feature type="transmembrane region" description="Helical" evidence="6">
    <location>
        <begin position="137"/>
        <end position="156"/>
    </location>
</feature>
<gene>
    <name evidence="8" type="ORF">AJ79_02450</name>
</gene>
<organism evidence="8 9">
    <name type="scientific">Helicocarpus griseus UAMH5409</name>
    <dbReference type="NCBI Taxonomy" id="1447875"/>
    <lineage>
        <taxon>Eukaryota</taxon>
        <taxon>Fungi</taxon>
        <taxon>Dikarya</taxon>
        <taxon>Ascomycota</taxon>
        <taxon>Pezizomycotina</taxon>
        <taxon>Eurotiomycetes</taxon>
        <taxon>Eurotiomycetidae</taxon>
        <taxon>Onygenales</taxon>
        <taxon>Ajellomycetaceae</taxon>
        <taxon>Helicocarpus</taxon>
    </lineage>
</organism>
<sequence length="617" mass="65734">MAKPQTIDAATLSSQGQGSSDTVYGSHVLGASGQSVISNSEDSKIGPTHPIHGSDQLEDQTQRLSFPRMIAAYLCLCVCYFTSNLDTNSVTTALPTVSNALDAGPTITWVGTAYLLGQTSCQPLYGRISDIVGRKPILLFSVGCIVIGGLLCGFAQSPNWLYVSRAISGIGGGGISSSIAIIVSDLVSLKSRGKYQGAISLAISTGAASGPFVAASLIQTSLNGWRWVFWLPSVIAAGCLVLVSWLLPLKPVSGDWREKTCKNDWLGVVTSVTGIVLVVMPISSGGSMWPWGSANTISMLTVGIVLLSLFIAIEAFVARIPIIPLRLFRNRSACILFITGILHDFTWQSTLYFIPLYFQSIRGYTPLQSATLILPHLVAHGIAGVASGPIMSVLARYTPVLRIGFVFWTLGNGLKILFSQQTSTVVCVLAMAFEGIGVGWVHQPDTVHAVTALTLFNADCMHGTGLVALQANSRDEDRAVATGTRNVLRSLGAVAGVAVSTAVYYAASDKAMQHTVPDSIRGRVLDGTWTMGDKGTEQFQTDILNARMGGFHVVFIMLVPLMGLCLLASFLIDDVVLKGDGEEGEDRKVKTSHARSLDDVESANTSVCPDVEELKER</sequence>
<reference evidence="8 9" key="1">
    <citation type="submission" date="2017-10" db="EMBL/GenBank/DDBJ databases">
        <title>Comparative genomics in systemic dimorphic fungi from Ajellomycetaceae.</title>
        <authorList>
            <person name="Munoz J.F."/>
            <person name="Mcewen J.G."/>
            <person name="Clay O.K."/>
            <person name="Cuomo C.A."/>
        </authorList>
    </citation>
    <scope>NUCLEOTIDE SEQUENCE [LARGE SCALE GENOMIC DNA]</scope>
    <source>
        <strain evidence="8 9">UAMH5409</strain>
    </source>
</reference>
<feature type="transmembrane region" description="Helical" evidence="6">
    <location>
        <begin position="195"/>
        <end position="215"/>
    </location>
</feature>
<dbReference type="InterPro" id="IPR011701">
    <property type="entry name" value="MFS"/>
</dbReference>
<dbReference type="Gene3D" id="1.20.1720.10">
    <property type="entry name" value="Multidrug resistance protein D"/>
    <property type="match status" value="1"/>
</dbReference>
<dbReference type="Gene3D" id="1.20.1250.20">
    <property type="entry name" value="MFS general substrate transporter like domains"/>
    <property type="match status" value="1"/>
</dbReference>
<dbReference type="InterPro" id="IPR020846">
    <property type="entry name" value="MFS_dom"/>
</dbReference>
<dbReference type="GO" id="GO:0005886">
    <property type="term" value="C:plasma membrane"/>
    <property type="evidence" value="ECO:0007669"/>
    <property type="project" value="TreeGrafter"/>
</dbReference>
<comment type="subcellular location">
    <subcellularLocation>
        <location evidence="1">Membrane</location>
        <topology evidence="1">Multi-pass membrane protein</topology>
    </subcellularLocation>
</comment>
<evidence type="ECO:0000259" key="7">
    <source>
        <dbReference type="PROSITE" id="PS50850"/>
    </source>
</evidence>
<dbReference type="PANTHER" id="PTHR23501">
    <property type="entry name" value="MAJOR FACILITATOR SUPERFAMILY"/>
    <property type="match status" value="1"/>
</dbReference>
<dbReference type="Proteomes" id="UP000223968">
    <property type="component" value="Unassembled WGS sequence"/>
</dbReference>
<evidence type="ECO:0000256" key="3">
    <source>
        <dbReference type="ARBA" id="ARBA00022989"/>
    </source>
</evidence>
<keyword evidence="9" id="KW-1185">Reference proteome</keyword>
<feature type="transmembrane region" description="Helical" evidence="6">
    <location>
        <begin position="162"/>
        <end position="183"/>
    </location>
</feature>
<feature type="transmembrane region" description="Helical" evidence="6">
    <location>
        <begin position="487"/>
        <end position="507"/>
    </location>
</feature>
<feature type="transmembrane region" description="Helical" evidence="6">
    <location>
        <begin position="297"/>
        <end position="322"/>
    </location>
</feature>
<dbReference type="EMBL" id="PDNB01000025">
    <property type="protein sequence ID" value="PGH15473.1"/>
    <property type="molecule type" value="Genomic_DNA"/>
</dbReference>
<comment type="caution">
    <text evidence="8">The sequence shown here is derived from an EMBL/GenBank/DDBJ whole genome shotgun (WGS) entry which is preliminary data.</text>
</comment>